<proteinExistence type="predicted"/>
<dbReference type="EMBL" id="QKWP01001630">
    <property type="protein sequence ID" value="RIB07595.1"/>
    <property type="molecule type" value="Genomic_DNA"/>
</dbReference>
<keyword evidence="3" id="KW-1185">Reference proteome</keyword>
<gene>
    <name evidence="2" type="ORF">C2G38_2113266</name>
</gene>
<name>A0A397UBB5_9GLOM</name>
<sequence>MKQINLKTFLQFFFYIALFNCYINFLIFLSLFAKPYSLYIYFIDNSCHAQN</sequence>
<evidence type="ECO:0000313" key="3">
    <source>
        <dbReference type="Proteomes" id="UP000266673"/>
    </source>
</evidence>
<dbReference type="Proteomes" id="UP000266673">
    <property type="component" value="Unassembled WGS sequence"/>
</dbReference>
<organism evidence="2 3">
    <name type="scientific">Gigaspora rosea</name>
    <dbReference type="NCBI Taxonomy" id="44941"/>
    <lineage>
        <taxon>Eukaryota</taxon>
        <taxon>Fungi</taxon>
        <taxon>Fungi incertae sedis</taxon>
        <taxon>Mucoromycota</taxon>
        <taxon>Glomeromycotina</taxon>
        <taxon>Glomeromycetes</taxon>
        <taxon>Diversisporales</taxon>
        <taxon>Gigasporaceae</taxon>
        <taxon>Gigaspora</taxon>
    </lineage>
</organism>
<keyword evidence="1" id="KW-0812">Transmembrane</keyword>
<accession>A0A397UBB5</accession>
<keyword evidence="1" id="KW-1133">Transmembrane helix</keyword>
<protein>
    <submittedName>
        <fullName evidence="2">Uncharacterized protein</fullName>
    </submittedName>
</protein>
<reference evidence="2 3" key="1">
    <citation type="submission" date="2018-06" db="EMBL/GenBank/DDBJ databases">
        <title>Comparative genomics reveals the genomic features of Rhizophagus irregularis, R. cerebriforme, R. diaphanum and Gigaspora rosea, and their symbiotic lifestyle signature.</title>
        <authorList>
            <person name="Morin E."/>
            <person name="San Clemente H."/>
            <person name="Chen E.C.H."/>
            <person name="De La Providencia I."/>
            <person name="Hainaut M."/>
            <person name="Kuo A."/>
            <person name="Kohler A."/>
            <person name="Murat C."/>
            <person name="Tang N."/>
            <person name="Roy S."/>
            <person name="Loubradou J."/>
            <person name="Henrissat B."/>
            <person name="Grigoriev I.V."/>
            <person name="Corradi N."/>
            <person name="Roux C."/>
            <person name="Martin F.M."/>
        </authorList>
    </citation>
    <scope>NUCLEOTIDE SEQUENCE [LARGE SCALE GENOMIC DNA]</scope>
    <source>
        <strain evidence="2 3">DAOM 194757</strain>
    </source>
</reference>
<evidence type="ECO:0000313" key="2">
    <source>
        <dbReference type="EMBL" id="RIB07595.1"/>
    </source>
</evidence>
<evidence type="ECO:0000256" key="1">
    <source>
        <dbReference type="SAM" id="Phobius"/>
    </source>
</evidence>
<dbReference type="AlphaFoldDB" id="A0A397UBB5"/>
<feature type="transmembrane region" description="Helical" evidence="1">
    <location>
        <begin position="12"/>
        <end position="33"/>
    </location>
</feature>
<comment type="caution">
    <text evidence="2">The sequence shown here is derived from an EMBL/GenBank/DDBJ whole genome shotgun (WGS) entry which is preliminary data.</text>
</comment>
<keyword evidence="1" id="KW-0472">Membrane</keyword>